<sequence length="243" mass="27126">MTKSPVQSTRTVLESGFKIVPGKEDGFARFNDALHPVAVSQDGFESVYGGAILDSAWRYVGVRFASAEQMDAWHNHPRHKAAQKAAYDRWWTAVYMRKWREPAPGEAMTGKVMTETRLTVPIPLADAQLRALTEILTCLADIGASPLETLTGEYEARPYQLIGPDDAPPETGGVVYLLITHWPTPQAAAAWRESTAYRALQDIGAVTSDTFMAMPETRPRDHLRDDKLQREWTLQGQRQPTTT</sequence>
<dbReference type="Gene3D" id="3.30.70.100">
    <property type="match status" value="1"/>
</dbReference>
<accession>E3HGH6</accession>
<dbReference type="eggNOG" id="COG2329">
    <property type="taxonomic scope" value="Bacteria"/>
</dbReference>
<evidence type="ECO:0000256" key="1">
    <source>
        <dbReference type="SAM" id="MobiDB-lite"/>
    </source>
</evidence>
<dbReference type="STRING" id="762376.AXYL_00827"/>
<protein>
    <submittedName>
        <fullName evidence="2">Uncharacterized protein</fullName>
    </submittedName>
</protein>
<feature type="compositionally biased region" description="Basic and acidic residues" evidence="1">
    <location>
        <begin position="217"/>
        <end position="230"/>
    </location>
</feature>
<name>E3HGH6_ACHXA</name>
<proteinExistence type="predicted"/>
<dbReference type="KEGG" id="axy:AXYL_00827"/>
<dbReference type="SUPFAM" id="SSF54909">
    <property type="entry name" value="Dimeric alpha+beta barrel"/>
    <property type="match status" value="1"/>
</dbReference>
<evidence type="ECO:0000313" key="3">
    <source>
        <dbReference type="Proteomes" id="UP000006876"/>
    </source>
</evidence>
<dbReference type="HOGENOM" id="CLU_1165086_0_0_4"/>
<dbReference type="EMBL" id="CP002287">
    <property type="protein sequence ID" value="ADP14176.1"/>
    <property type="molecule type" value="Genomic_DNA"/>
</dbReference>
<dbReference type="OrthoDB" id="9156090at2"/>
<dbReference type="Proteomes" id="UP000006876">
    <property type="component" value="Chromosome"/>
</dbReference>
<feature type="region of interest" description="Disordered" evidence="1">
    <location>
        <begin position="214"/>
        <end position="243"/>
    </location>
</feature>
<dbReference type="AlphaFoldDB" id="E3HGH6"/>
<dbReference type="PATRIC" id="fig|762376.5.peg.825"/>
<organism evidence="2 3">
    <name type="scientific">Achromobacter xylosoxidans (strain A8)</name>
    <dbReference type="NCBI Taxonomy" id="762376"/>
    <lineage>
        <taxon>Bacteria</taxon>
        <taxon>Pseudomonadati</taxon>
        <taxon>Pseudomonadota</taxon>
        <taxon>Betaproteobacteria</taxon>
        <taxon>Burkholderiales</taxon>
        <taxon>Alcaligenaceae</taxon>
        <taxon>Achromobacter</taxon>
    </lineage>
</organism>
<reference evidence="2 3" key="1">
    <citation type="journal article" date="2011" name="J. Bacteriol.">
        <title>Complete genome sequence of the haloaromatic acid-degrading bacterium Achromobacter xylosoxidans A8.</title>
        <authorList>
            <person name="Strnad H."/>
            <person name="Ridl J."/>
            <person name="Paces J."/>
            <person name="Kolar M."/>
            <person name="Vlcek C."/>
            <person name="Paces V."/>
        </authorList>
    </citation>
    <scope>NUCLEOTIDE SEQUENCE [LARGE SCALE GENOMIC DNA]</scope>
    <source>
        <strain evidence="2 3">A8</strain>
    </source>
</reference>
<evidence type="ECO:0000313" key="2">
    <source>
        <dbReference type="EMBL" id="ADP14176.1"/>
    </source>
</evidence>
<gene>
    <name evidence="2" type="ordered locus">AXYL_00827</name>
</gene>
<feature type="compositionally biased region" description="Polar residues" evidence="1">
    <location>
        <begin position="232"/>
        <end position="243"/>
    </location>
</feature>
<dbReference type="InterPro" id="IPR011008">
    <property type="entry name" value="Dimeric_a/b-barrel"/>
</dbReference>